<protein>
    <submittedName>
        <fullName evidence="2">Uncharacterized protein</fullName>
    </submittedName>
</protein>
<dbReference type="RefSeq" id="WP_316436927.1">
    <property type="nucleotide sequence ID" value="NZ_CP053587.1"/>
</dbReference>
<feature type="compositionally biased region" description="Acidic residues" evidence="1">
    <location>
        <begin position="385"/>
        <end position="409"/>
    </location>
</feature>
<sequence>MGNNLRTNLTTDEPTEEQMGWAYVFLDDLKTNKALNADWQTHLTNASDPKYGISDKVNYLDNFLADNGYNTTAEAVLSLLKTPWWNDYIASRKPNDQSDRFVQDLLQDSHLYREWAQIIQQSATGGNLDKADQFLKQNGYDCTAIQVNASFLKMRDKNLNFWTGTYGQTIVQPTSGGDAQPGPAVIVYGDSTVSVGPEKLFAFKYSQGTLTWTTDGGGGLETNSTSGSITFSQINRPKSEDSYVGCTFSGTITYPEGTNKNFSGIYTFNGKIGDPPPNQRGNVNHPPSVDTNTVDQLAKTLGPYIQIGFAISLLFGAGGALFKGGKWLKDKFSSEVKEKVDDAVETTKQELSEVPPDEFNNQSTTAKQLTEEMNNTSDPEKQKEIEEEIDQENEADEKSFEDEETDLTGEGETANTLDEALE</sequence>
<organism evidence="2">
    <name type="scientific">Leptolyngbya sp. NK1-12</name>
    <dbReference type="NCBI Taxonomy" id="2547451"/>
    <lineage>
        <taxon>Bacteria</taxon>
        <taxon>Bacillati</taxon>
        <taxon>Cyanobacteriota</taxon>
        <taxon>Cyanophyceae</taxon>
        <taxon>Leptolyngbyales</taxon>
        <taxon>Leptolyngbyaceae</taxon>
        <taxon>Leptolyngbya group</taxon>
        <taxon>Leptolyngbya</taxon>
    </lineage>
</organism>
<name>A0AA96WM89_9CYAN</name>
<evidence type="ECO:0000313" key="2">
    <source>
        <dbReference type="EMBL" id="WNZ27275.1"/>
    </source>
</evidence>
<feature type="compositionally biased region" description="Polar residues" evidence="1">
    <location>
        <begin position="359"/>
        <end position="377"/>
    </location>
</feature>
<evidence type="ECO:0000256" key="1">
    <source>
        <dbReference type="SAM" id="MobiDB-lite"/>
    </source>
</evidence>
<proteinExistence type="predicted"/>
<gene>
    <name evidence="2" type="ORF">HJG54_30765</name>
</gene>
<dbReference type="AlphaFoldDB" id="A0AA96WM89"/>
<accession>A0AA96WM89</accession>
<feature type="region of interest" description="Disordered" evidence="1">
    <location>
        <begin position="347"/>
        <end position="422"/>
    </location>
</feature>
<dbReference type="EMBL" id="CP053587">
    <property type="protein sequence ID" value="WNZ27275.1"/>
    <property type="molecule type" value="Genomic_DNA"/>
</dbReference>
<reference evidence="2" key="1">
    <citation type="submission" date="2020-05" db="EMBL/GenBank/DDBJ databases">
        <authorList>
            <person name="Zhu T."/>
            <person name="Keshari N."/>
            <person name="Lu X."/>
        </authorList>
    </citation>
    <scope>NUCLEOTIDE SEQUENCE</scope>
    <source>
        <strain evidence="2">NK1-12</strain>
    </source>
</reference>